<accession>A0A3R8SZ54</accession>
<name>A0A3R8SZ54_9BURK</name>
<proteinExistence type="predicted"/>
<evidence type="ECO:0000313" key="2">
    <source>
        <dbReference type="EMBL" id="RRS02405.1"/>
    </source>
</evidence>
<dbReference type="OrthoDB" id="5608857at2"/>
<feature type="transmembrane region" description="Helical" evidence="1">
    <location>
        <begin position="12"/>
        <end position="32"/>
    </location>
</feature>
<dbReference type="Proteomes" id="UP000269265">
    <property type="component" value="Unassembled WGS sequence"/>
</dbReference>
<gene>
    <name evidence="2" type="ORF">EIP75_20880</name>
</gene>
<dbReference type="EMBL" id="RSED01000023">
    <property type="protein sequence ID" value="RRS02405.1"/>
    <property type="molecule type" value="Genomic_DNA"/>
</dbReference>
<protein>
    <submittedName>
        <fullName evidence="2">Type II secretion system protein</fullName>
    </submittedName>
</protein>
<keyword evidence="1" id="KW-1133">Transmembrane helix</keyword>
<comment type="caution">
    <text evidence="2">The sequence shown here is derived from an EMBL/GenBank/DDBJ whole genome shotgun (WGS) entry which is preliminary data.</text>
</comment>
<sequence length="177" mass="19362">MRTGERDRAQGFAYLFLLMAVGVLAGTTAWGVQAGAALARQGAEAQLLAVGEQFRAAFDSYEKSTPLGQHTAPRTLEELLRDPRYPQPMRHLRKLFDDPLTGQANWGLVRDPQGNITGIYSLASGKPIKQVGFATEQAHFQNSETYAAWVFRGMSNMRANSAPPPQPLPLGQMPAVH</sequence>
<evidence type="ECO:0000313" key="3">
    <source>
        <dbReference type="Proteomes" id="UP000269265"/>
    </source>
</evidence>
<evidence type="ECO:0000256" key="1">
    <source>
        <dbReference type="SAM" id="Phobius"/>
    </source>
</evidence>
<organism evidence="2 3">
    <name type="scientific">Aquabacterium soli</name>
    <dbReference type="NCBI Taxonomy" id="2493092"/>
    <lineage>
        <taxon>Bacteria</taxon>
        <taxon>Pseudomonadati</taxon>
        <taxon>Pseudomonadota</taxon>
        <taxon>Betaproteobacteria</taxon>
        <taxon>Burkholderiales</taxon>
        <taxon>Aquabacterium</taxon>
    </lineage>
</organism>
<keyword evidence="3" id="KW-1185">Reference proteome</keyword>
<dbReference type="AlphaFoldDB" id="A0A3R8SZ54"/>
<dbReference type="RefSeq" id="WP_125245132.1">
    <property type="nucleotide sequence ID" value="NZ_RSED01000023.1"/>
</dbReference>
<keyword evidence="1" id="KW-0812">Transmembrane</keyword>
<keyword evidence="1" id="KW-0472">Membrane</keyword>
<reference evidence="2 3" key="1">
    <citation type="submission" date="2018-12" db="EMBL/GenBank/DDBJ databases">
        <title>The whole draft genome of Aquabacterium sp. SJQ9.</title>
        <authorList>
            <person name="Sun L."/>
            <person name="Gao X."/>
            <person name="Chen W."/>
            <person name="Huang K."/>
        </authorList>
    </citation>
    <scope>NUCLEOTIDE SEQUENCE [LARGE SCALE GENOMIC DNA]</scope>
    <source>
        <strain evidence="2 3">SJQ9</strain>
    </source>
</reference>